<organism evidence="1">
    <name type="scientific">Rhizophora mucronata</name>
    <name type="common">Asiatic mangrove</name>
    <dbReference type="NCBI Taxonomy" id="61149"/>
    <lineage>
        <taxon>Eukaryota</taxon>
        <taxon>Viridiplantae</taxon>
        <taxon>Streptophyta</taxon>
        <taxon>Embryophyta</taxon>
        <taxon>Tracheophyta</taxon>
        <taxon>Spermatophyta</taxon>
        <taxon>Magnoliopsida</taxon>
        <taxon>eudicotyledons</taxon>
        <taxon>Gunneridae</taxon>
        <taxon>Pentapetalae</taxon>
        <taxon>rosids</taxon>
        <taxon>fabids</taxon>
        <taxon>Malpighiales</taxon>
        <taxon>Rhizophoraceae</taxon>
        <taxon>Rhizophora</taxon>
    </lineage>
</organism>
<dbReference type="AlphaFoldDB" id="A0A2P2NNV2"/>
<reference evidence="1" key="1">
    <citation type="submission" date="2018-02" db="EMBL/GenBank/DDBJ databases">
        <title>Rhizophora mucronata_Transcriptome.</title>
        <authorList>
            <person name="Meera S.P."/>
            <person name="Sreeshan A."/>
            <person name="Augustine A."/>
        </authorList>
    </citation>
    <scope>NUCLEOTIDE SEQUENCE</scope>
    <source>
        <tissue evidence="1">Leaf</tissue>
    </source>
</reference>
<name>A0A2P2NNV2_RHIMU</name>
<sequence>MYMSVAVIGRNCLPVLCGKKEFDTLDEYCLEDQPTMV</sequence>
<proteinExistence type="predicted"/>
<accession>A0A2P2NNV2</accession>
<dbReference type="EMBL" id="GGEC01063590">
    <property type="protein sequence ID" value="MBX44074.1"/>
    <property type="molecule type" value="Transcribed_RNA"/>
</dbReference>
<protein>
    <submittedName>
        <fullName evidence="1">Uncharacterized protein</fullName>
    </submittedName>
</protein>
<evidence type="ECO:0000313" key="1">
    <source>
        <dbReference type="EMBL" id="MBX44074.1"/>
    </source>
</evidence>